<evidence type="ECO:0000313" key="1">
    <source>
        <dbReference type="EMBL" id="GIM82454.1"/>
    </source>
</evidence>
<name>A0A919SZR4_9ACTN</name>
<dbReference type="Proteomes" id="UP000680865">
    <property type="component" value="Unassembled WGS sequence"/>
</dbReference>
<evidence type="ECO:0000313" key="2">
    <source>
        <dbReference type="Proteomes" id="UP000680865"/>
    </source>
</evidence>
<comment type="caution">
    <text evidence="1">The sequence shown here is derived from an EMBL/GenBank/DDBJ whole genome shotgun (WGS) entry which is preliminary data.</text>
</comment>
<gene>
    <name evidence="1" type="ORF">Aco04nite_81560</name>
</gene>
<proteinExistence type="predicted"/>
<accession>A0A919SZR4</accession>
<dbReference type="AlphaFoldDB" id="A0A919SZR4"/>
<sequence length="120" mass="12805">MMVALFAFVAQLAEDAQLVAGPRGQQRRDAMMALGGGVVFPARMHGRDPERPAIRGGDDLHVPAVIVVLSRPPKIESRCRARRAAPVNVDQGAVGVAAVLAPAEVRPGARPPIRVRPSYR</sequence>
<keyword evidence="2" id="KW-1185">Reference proteome</keyword>
<reference evidence="1" key="1">
    <citation type="submission" date="2021-03" db="EMBL/GenBank/DDBJ databases">
        <title>Whole genome shotgun sequence of Actinoplanes consettensis NBRC 14913.</title>
        <authorList>
            <person name="Komaki H."/>
            <person name="Tamura T."/>
        </authorList>
    </citation>
    <scope>NUCLEOTIDE SEQUENCE</scope>
    <source>
        <strain evidence="1">NBRC 14913</strain>
    </source>
</reference>
<organism evidence="1 2">
    <name type="scientific">Winogradskya consettensis</name>
    <dbReference type="NCBI Taxonomy" id="113560"/>
    <lineage>
        <taxon>Bacteria</taxon>
        <taxon>Bacillati</taxon>
        <taxon>Actinomycetota</taxon>
        <taxon>Actinomycetes</taxon>
        <taxon>Micromonosporales</taxon>
        <taxon>Micromonosporaceae</taxon>
        <taxon>Winogradskya</taxon>
    </lineage>
</organism>
<protein>
    <submittedName>
        <fullName evidence="1">Uncharacterized protein</fullName>
    </submittedName>
</protein>
<dbReference type="EMBL" id="BOQP01000051">
    <property type="protein sequence ID" value="GIM82454.1"/>
    <property type="molecule type" value="Genomic_DNA"/>
</dbReference>